<sequence>VIWAGLIPQRKQGWKGLFGVGQLQQHPVFNLDWGLRLRKESILQEGHCTSKDLKNMSSIAKFDIAKFNGSNNFVLIQHGWEAALDPLRGTMTDVDKTTALKTDVYKKAHSALLLCLDNKVLREVNKEDSTAGV</sequence>
<protein>
    <submittedName>
        <fullName evidence="1">Uncharacterized protein</fullName>
    </submittedName>
</protein>
<evidence type="ECO:0000313" key="2">
    <source>
        <dbReference type="Proteomes" id="UP001151760"/>
    </source>
</evidence>
<name>A0ABQ5I0Z3_9ASTR</name>
<dbReference type="EMBL" id="BQNB010020171">
    <property type="protein sequence ID" value="GJT93083.1"/>
    <property type="molecule type" value="Genomic_DNA"/>
</dbReference>
<accession>A0ABQ5I0Z3</accession>
<comment type="caution">
    <text evidence="1">The sequence shown here is derived from an EMBL/GenBank/DDBJ whole genome shotgun (WGS) entry which is preliminary data.</text>
</comment>
<gene>
    <name evidence="1" type="ORF">Tco_1081928</name>
</gene>
<dbReference type="Proteomes" id="UP001151760">
    <property type="component" value="Unassembled WGS sequence"/>
</dbReference>
<organism evidence="1 2">
    <name type="scientific">Tanacetum coccineum</name>
    <dbReference type="NCBI Taxonomy" id="301880"/>
    <lineage>
        <taxon>Eukaryota</taxon>
        <taxon>Viridiplantae</taxon>
        <taxon>Streptophyta</taxon>
        <taxon>Embryophyta</taxon>
        <taxon>Tracheophyta</taxon>
        <taxon>Spermatophyta</taxon>
        <taxon>Magnoliopsida</taxon>
        <taxon>eudicotyledons</taxon>
        <taxon>Gunneridae</taxon>
        <taxon>Pentapetalae</taxon>
        <taxon>asterids</taxon>
        <taxon>campanulids</taxon>
        <taxon>Asterales</taxon>
        <taxon>Asteraceae</taxon>
        <taxon>Asteroideae</taxon>
        <taxon>Anthemideae</taxon>
        <taxon>Anthemidinae</taxon>
        <taxon>Tanacetum</taxon>
    </lineage>
</organism>
<feature type="non-terminal residue" evidence="1">
    <location>
        <position position="1"/>
    </location>
</feature>
<keyword evidence="2" id="KW-1185">Reference proteome</keyword>
<reference evidence="1" key="1">
    <citation type="journal article" date="2022" name="Int. J. Mol. Sci.">
        <title>Draft Genome of Tanacetum Coccineum: Genomic Comparison of Closely Related Tanacetum-Family Plants.</title>
        <authorList>
            <person name="Yamashiro T."/>
            <person name="Shiraishi A."/>
            <person name="Nakayama K."/>
            <person name="Satake H."/>
        </authorList>
    </citation>
    <scope>NUCLEOTIDE SEQUENCE</scope>
</reference>
<evidence type="ECO:0000313" key="1">
    <source>
        <dbReference type="EMBL" id="GJT93083.1"/>
    </source>
</evidence>
<reference evidence="1" key="2">
    <citation type="submission" date="2022-01" db="EMBL/GenBank/DDBJ databases">
        <authorList>
            <person name="Yamashiro T."/>
            <person name="Shiraishi A."/>
            <person name="Satake H."/>
            <person name="Nakayama K."/>
        </authorList>
    </citation>
    <scope>NUCLEOTIDE SEQUENCE</scope>
</reference>
<proteinExistence type="predicted"/>